<name>A0A1A9VQU3_GLOAU</name>
<dbReference type="AlphaFoldDB" id="A0A1A9VQU3"/>
<accession>A0A1A9VQU3</accession>
<protein>
    <submittedName>
        <fullName evidence="1">Uncharacterized protein</fullName>
    </submittedName>
</protein>
<keyword evidence="2" id="KW-1185">Reference proteome</keyword>
<reference evidence="1" key="1">
    <citation type="submission" date="2020-05" db="UniProtKB">
        <authorList>
            <consortium name="EnsemblMetazoa"/>
        </authorList>
    </citation>
    <scope>IDENTIFICATION</scope>
    <source>
        <strain evidence="1">TTRI</strain>
    </source>
</reference>
<evidence type="ECO:0000313" key="1">
    <source>
        <dbReference type="EnsemblMetazoa" id="GAUT044661-PA"/>
    </source>
</evidence>
<dbReference type="VEuPathDB" id="VectorBase:GAUT044661"/>
<dbReference type="EnsemblMetazoa" id="GAUT044661-RA">
    <property type="protein sequence ID" value="GAUT044661-PA"/>
    <property type="gene ID" value="GAUT044661"/>
</dbReference>
<proteinExistence type="predicted"/>
<evidence type="ECO:0000313" key="2">
    <source>
        <dbReference type="Proteomes" id="UP000078200"/>
    </source>
</evidence>
<sequence>MDYYGASLVSFHLKDGRISKQLQQQMRIVALRVHKSITQEAQIEAILHDECVYVAVAIKNRATYRSLPNPLKEATNWGNIVKDSIFCRYYWEVKVLSNTGRNYEEKKQEEKIEHVAFVDSDSWRPCLLPCPTCDDSLSDLVGNTDVSRRYLYALTADFPFRLHYACAPTLAAYPSCREHLPPFAEICPVWNLCFK</sequence>
<dbReference type="Proteomes" id="UP000078200">
    <property type="component" value="Unassembled WGS sequence"/>
</dbReference>
<organism evidence="1 2">
    <name type="scientific">Glossina austeni</name>
    <name type="common">Savannah tsetse fly</name>
    <dbReference type="NCBI Taxonomy" id="7395"/>
    <lineage>
        <taxon>Eukaryota</taxon>
        <taxon>Metazoa</taxon>
        <taxon>Ecdysozoa</taxon>
        <taxon>Arthropoda</taxon>
        <taxon>Hexapoda</taxon>
        <taxon>Insecta</taxon>
        <taxon>Pterygota</taxon>
        <taxon>Neoptera</taxon>
        <taxon>Endopterygota</taxon>
        <taxon>Diptera</taxon>
        <taxon>Brachycera</taxon>
        <taxon>Muscomorpha</taxon>
        <taxon>Hippoboscoidea</taxon>
        <taxon>Glossinidae</taxon>
        <taxon>Glossina</taxon>
    </lineage>
</organism>